<keyword evidence="7" id="KW-0597">Phosphoprotein</keyword>
<dbReference type="Gene3D" id="2.30.30.190">
    <property type="entry name" value="CAP Gly-rich-like domain"/>
    <property type="match status" value="2"/>
</dbReference>
<feature type="compositionally biased region" description="Low complexity" evidence="14">
    <location>
        <begin position="424"/>
        <end position="437"/>
    </location>
</feature>
<dbReference type="PANTHER" id="PTHR11830">
    <property type="entry name" value="40S RIBOSOMAL PROTEIN S3A"/>
    <property type="match status" value="1"/>
</dbReference>
<dbReference type="GO" id="GO:0006508">
    <property type="term" value="P:proteolysis"/>
    <property type="evidence" value="ECO:0007669"/>
    <property type="project" value="UniProtKB-KW"/>
</dbReference>
<feature type="region of interest" description="Disordered" evidence="14">
    <location>
        <begin position="280"/>
        <end position="309"/>
    </location>
</feature>
<accession>A0A182RG40</accession>
<organism evidence="17">
    <name type="scientific">Anopheles funestus</name>
    <name type="common">African malaria mosquito</name>
    <dbReference type="NCBI Taxonomy" id="62324"/>
    <lineage>
        <taxon>Eukaryota</taxon>
        <taxon>Metazoa</taxon>
        <taxon>Ecdysozoa</taxon>
        <taxon>Arthropoda</taxon>
        <taxon>Hexapoda</taxon>
        <taxon>Insecta</taxon>
        <taxon>Pterygota</taxon>
        <taxon>Neoptera</taxon>
        <taxon>Endopterygota</taxon>
        <taxon>Diptera</taxon>
        <taxon>Nematocera</taxon>
        <taxon>Culicoidea</taxon>
        <taxon>Culicidae</taxon>
        <taxon>Anophelinae</taxon>
        <taxon>Anopheles</taxon>
    </lineage>
</organism>
<dbReference type="STRING" id="62324.A0A182RG40"/>
<feature type="region of interest" description="Disordered" evidence="14">
    <location>
        <begin position="406"/>
        <end position="470"/>
    </location>
</feature>
<evidence type="ECO:0000256" key="9">
    <source>
        <dbReference type="ARBA" id="ARBA00022723"/>
    </source>
</evidence>
<feature type="domain" description="CAP-Gly" evidence="16">
    <location>
        <begin position="805"/>
        <end position="852"/>
    </location>
</feature>
<feature type="compositionally biased region" description="Low complexity" evidence="14">
    <location>
        <begin position="38"/>
        <end position="47"/>
    </location>
</feature>
<dbReference type="SUPFAM" id="SSF54001">
    <property type="entry name" value="Cysteine proteinases"/>
    <property type="match status" value="1"/>
</dbReference>
<evidence type="ECO:0000256" key="1">
    <source>
        <dbReference type="ARBA" id="ARBA00000707"/>
    </source>
</evidence>
<dbReference type="CDD" id="cd02670">
    <property type="entry name" value="Peptidase_C19N"/>
    <property type="match status" value="1"/>
</dbReference>
<comment type="subcellular location">
    <subcellularLocation>
        <location evidence="2">Cytoplasm</location>
        <location evidence="2">Cytoskeleton</location>
        <location evidence="2">Microtubule organizing center</location>
        <location evidence="2">Centrosome</location>
    </subcellularLocation>
    <subcellularLocation>
        <location evidence="3">Cytoplasm</location>
        <location evidence="3">Perinuclear region</location>
    </subcellularLocation>
</comment>
<dbReference type="GO" id="GO:0046872">
    <property type="term" value="F:metal ion binding"/>
    <property type="evidence" value="ECO:0007669"/>
    <property type="project" value="UniProtKB-KW"/>
</dbReference>
<evidence type="ECO:0000256" key="11">
    <source>
        <dbReference type="ARBA" id="ARBA00022801"/>
    </source>
</evidence>
<dbReference type="FunFam" id="3.90.70.10:FF:000009">
    <property type="entry name" value="Putative ubiquitin carboxyl-terminal hydrolase CYLD"/>
    <property type="match status" value="1"/>
</dbReference>
<evidence type="ECO:0000256" key="4">
    <source>
        <dbReference type="ARBA" id="ARBA00009085"/>
    </source>
</evidence>
<evidence type="ECO:0000256" key="13">
    <source>
        <dbReference type="ARBA" id="ARBA00022833"/>
    </source>
</evidence>
<evidence type="ECO:0000256" key="2">
    <source>
        <dbReference type="ARBA" id="ARBA00004300"/>
    </source>
</evidence>
<dbReference type="GO" id="GO:0005813">
    <property type="term" value="C:centrosome"/>
    <property type="evidence" value="ECO:0007669"/>
    <property type="project" value="UniProtKB-SubCell"/>
</dbReference>
<dbReference type="InterPro" id="IPR028889">
    <property type="entry name" value="USP"/>
</dbReference>
<dbReference type="SMART" id="SM01052">
    <property type="entry name" value="CAP_GLY"/>
    <property type="match status" value="1"/>
</dbReference>
<evidence type="ECO:0000256" key="14">
    <source>
        <dbReference type="SAM" id="MobiDB-lite"/>
    </source>
</evidence>
<evidence type="ECO:0000256" key="6">
    <source>
        <dbReference type="ARBA" id="ARBA00022490"/>
    </source>
</evidence>
<dbReference type="InterPro" id="IPR038765">
    <property type="entry name" value="Papain-like_cys_pep_sf"/>
</dbReference>
<comment type="similarity">
    <text evidence="4">Belongs to the peptidase C19 family.</text>
</comment>
<dbReference type="Pfam" id="PF00443">
    <property type="entry name" value="UCH"/>
    <property type="match status" value="1"/>
</dbReference>
<evidence type="ECO:0000256" key="7">
    <source>
        <dbReference type="ARBA" id="ARBA00022553"/>
    </source>
</evidence>
<evidence type="ECO:0000256" key="12">
    <source>
        <dbReference type="ARBA" id="ARBA00022807"/>
    </source>
</evidence>
<reference evidence="17" key="1">
    <citation type="submission" date="2020-05" db="UniProtKB">
        <authorList>
            <consortium name="EnsemblMetazoa"/>
        </authorList>
    </citation>
    <scope>IDENTIFICATION</scope>
    <source>
        <strain evidence="17">FUMOZ</strain>
    </source>
</reference>
<dbReference type="SUPFAM" id="SSF74924">
    <property type="entry name" value="Cap-Gly domain"/>
    <property type="match status" value="1"/>
</dbReference>
<feature type="region of interest" description="Disordered" evidence="14">
    <location>
        <begin position="575"/>
        <end position="644"/>
    </location>
</feature>
<keyword evidence="9" id="KW-0479">Metal-binding</keyword>
<dbReference type="VEuPathDB" id="VectorBase:AFUN2_009785"/>
<dbReference type="GO" id="GO:0016579">
    <property type="term" value="P:protein deubiquitination"/>
    <property type="evidence" value="ECO:0007669"/>
    <property type="project" value="InterPro"/>
</dbReference>
<feature type="domain" description="USP" evidence="15">
    <location>
        <begin position="921"/>
        <end position="1278"/>
    </location>
</feature>
<feature type="compositionally biased region" description="Low complexity" evidence="14">
    <location>
        <begin position="449"/>
        <end position="461"/>
    </location>
</feature>
<evidence type="ECO:0000256" key="10">
    <source>
        <dbReference type="ARBA" id="ARBA00022786"/>
    </source>
</evidence>
<dbReference type="Gene3D" id="3.90.70.10">
    <property type="entry name" value="Cysteine proteinases"/>
    <property type="match status" value="1"/>
</dbReference>
<proteinExistence type="inferred from homology"/>
<evidence type="ECO:0000256" key="3">
    <source>
        <dbReference type="ARBA" id="ARBA00004556"/>
    </source>
</evidence>
<feature type="compositionally biased region" description="Low complexity" evidence="14">
    <location>
        <begin position="575"/>
        <end position="600"/>
    </location>
</feature>
<keyword evidence="8" id="KW-0645">Protease</keyword>
<feature type="compositionally biased region" description="Polar residues" evidence="14">
    <location>
        <begin position="366"/>
        <end position="376"/>
    </location>
</feature>
<keyword evidence="10" id="KW-0833">Ubl conjugation pathway</keyword>
<comment type="catalytic activity">
    <reaction evidence="1">
        <text>Thiol-dependent hydrolysis of ester, thioester, amide, peptide and isopeptide bonds formed by the C-terminal Gly of ubiquitin (a 76-residue protein attached to proteins as an intracellular targeting signal).</text>
        <dbReference type="EC" id="3.4.19.12"/>
    </reaction>
</comment>
<dbReference type="PROSITE" id="PS50235">
    <property type="entry name" value="USP_3"/>
    <property type="match status" value="1"/>
</dbReference>
<dbReference type="Pfam" id="PF01302">
    <property type="entry name" value="CAP_GLY"/>
    <property type="match status" value="1"/>
</dbReference>
<dbReference type="InterPro" id="IPR000938">
    <property type="entry name" value="CAP-Gly_domain"/>
</dbReference>
<evidence type="ECO:0000313" key="17">
    <source>
        <dbReference type="EnsemblMetazoa" id="AFUN005177-PA"/>
    </source>
</evidence>
<keyword evidence="11" id="KW-0378">Hydrolase</keyword>
<dbReference type="EC" id="3.4.19.12" evidence="5"/>
<keyword evidence="13" id="KW-0862">Zinc</keyword>
<dbReference type="PROSITE" id="PS50245">
    <property type="entry name" value="CAP_GLY_2"/>
    <property type="match status" value="1"/>
</dbReference>
<dbReference type="InterPro" id="IPR036859">
    <property type="entry name" value="CAP-Gly_dom_sf"/>
</dbReference>
<dbReference type="GO" id="GO:0048471">
    <property type="term" value="C:perinuclear region of cytoplasm"/>
    <property type="evidence" value="ECO:0007669"/>
    <property type="project" value="UniProtKB-SubCell"/>
</dbReference>
<feature type="region of interest" description="Disordered" evidence="14">
    <location>
        <begin position="30"/>
        <end position="58"/>
    </location>
</feature>
<sequence>MSSGGNVYAISTERFRAKVVNVPLSLGGINTGGGGSGSSSSSLMSGSDAAATGSPITATPTDALAVDDRIDIEPGMTLQIVEQPSSKIALIKIKDFYGTATANNRTGGTPSTVNSVQTNPYENRIFQCQAANLQRIPSDIWPYIIAILDPLERCEFAKRPKLFGSVKQLRTGDIVMVSWLAKNRHVTYDCIIRYVGPVPKIGPGYYFGLELLNLENGESPQKDDIDFVSDYMNCEPRLALIVAANWIKFPEHEAAGKQHHHKRNLLDSLVCGARDLNNRLSRRTGSSSKHSADDASSKGGAVRSGKIINGEYPPYARSYTPDLTSSSVGGSNRKSTDIGTLYDSFSCLQMDPAGTKAMHHKKIAASISSPNLSKQDSSSSTGSSGRYVNSHPMDSYGDEYHRFVEHGQQHQHHHHHHLADEAYRSSGRSSQNSSNSSTLKHSKARSGKVARSSGSNSSVNSAGGGGYHSVSKQSTILSLPDRDVVVIDSNEIDEAIKNASDVIVVDPPPVLSPTENREVELMDLLGSSSWPAEAGEVAAILSGSSSDKKTQTPSTTSLASGLAYGNGLATGTGYNTSGSTSSNSTANSNHSYHSHNGSTTAARYERNKSLNPLAHIGSPKPVETLASGSRKVRTGDSKPTTVDVATMTSNTSSTVKMSPDTYDKDSFDGIPLTVLEHFDWEDEPETEQRLASDVEEELNDGSATGGYITSNGIGPAAVSNGNDSNATINANGLLPRIGSISPESDHGGPPTVSPLQELPNDPSLGVGSMVEVTLDVYDTSGSTPATTDPLLYGVIRWIGPLPTPGSGSNHRKVMVGVELEDEPIDPTLETTNGTHNGVRLFKCPANRAIFVHTSQCSRDRRFQDIPPMSPCTSRTTQVSSAGSKTDTTMFGKVDCPVVKGRMPPLKILKLEELEEICGKFKGIQGHHNSCYLDATLFAMFTFTSVFDSLLFRPKEPEDNPQYEEVQRVLLEEIVNPLRKNHFVRADRVLKLRQLLDRLSSVTGLMSEEKDPEEFLNSLLAQILRADPFLKLSSGLDTFYYQLFVEKDERLNLPSVQQLFEQSFLASNIKLKEVPSCLIIQMPRFGKNFKMYPRILPSQVLDVTDIIEDSPRQCWVCGKLAEYECRECFGKMQCEGLEGTAICKSCIDSVHHHSKRLNHKPVPLSVPQDFIPMAPHCEVPRLYMELFAVVCIETSHYVAFVKAASGQDAPWCFFDSMADRNGEQNGYNIPKMVPVPDLPRWLTEEGSRALNEEAVNDKMLPEHAKRLLCDAYMCMYQSTDVMMYR</sequence>
<keyword evidence="6" id="KW-0963">Cytoplasm</keyword>
<name>A0A182RG40_ANOFN</name>
<evidence type="ECO:0000256" key="8">
    <source>
        <dbReference type="ARBA" id="ARBA00022670"/>
    </source>
</evidence>
<evidence type="ECO:0000259" key="16">
    <source>
        <dbReference type="PROSITE" id="PS50245"/>
    </source>
</evidence>
<evidence type="ECO:0000259" key="15">
    <source>
        <dbReference type="PROSITE" id="PS50235"/>
    </source>
</evidence>
<feature type="region of interest" description="Disordered" evidence="14">
    <location>
        <begin position="366"/>
        <end position="394"/>
    </location>
</feature>
<feature type="compositionally biased region" description="Polar residues" evidence="14">
    <location>
        <begin position="870"/>
        <end position="885"/>
    </location>
</feature>
<dbReference type="InterPro" id="IPR001394">
    <property type="entry name" value="Peptidase_C19_UCH"/>
</dbReference>
<keyword evidence="12" id="KW-0788">Thiol protease</keyword>
<evidence type="ECO:0000256" key="5">
    <source>
        <dbReference type="ARBA" id="ARBA00012759"/>
    </source>
</evidence>
<protein>
    <recommendedName>
        <fullName evidence="5">ubiquitinyl hydrolase 1</fullName>
        <ecNumber evidence="5">3.4.19.12</ecNumber>
    </recommendedName>
</protein>
<dbReference type="EnsemblMetazoa" id="AFUN005177-RA">
    <property type="protein sequence ID" value="AFUN005177-PA"/>
    <property type="gene ID" value="AFUN005177"/>
</dbReference>
<feature type="region of interest" description="Disordered" evidence="14">
    <location>
        <begin position="865"/>
        <end position="885"/>
    </location>
</feature>
<dbReference type="GO" id="GO:0004843">
    <property type="term" value="F:cysteine-type deubiquitinase activity"/>
    <property type="evidence" value="ECO:0007669"/>
    <property type="project" value="UniProtKB-EC"/>
</dbReference>
<dbReference type="VEuPathDB" id="VectorBase:AFUN005177"/>